<reference evidence="6" key="1">
    <citation type="submission" date="2018-06" db="EMBL/GenBank/DDBJ databases">
        <title>Genome assembly of Danube salmon.</title>
        <authorList>
            <person name="Macqueen D.J."/>
            <person name="Gundappa M.K."/>
        </authorList>
    </citation>
    <scope>NUCLEOTIDE SEQUENCE [LARGE SCALE GENOMIC DNA]</scope>
</reference>
<dbReference type="GO" id="GO:0006355">
    <property type="term" value="P:regulation of DNA-templated transcription"/>
    <property type="evidence" value="ECO:0007669"/>
    <property type="project" value="TreeGrafter"/>
</dbReference>
<feature type="compositionally biased region" description="Basic residues" evidence="4">
    <location>
        <begin position="1"/>
        <end position="10"/>
    </location>
</feature>
<accession>A0A4W5R8Q4</accession>
<evidence type="ECO:0000256" key="1">
    <source>
        <dbReference type="ARBA" id="ARBA00023015"/>
    </source>
</evidence>
<evidence type="ECO:0000313" key="5">
    <source>
        <dbReference type="Ensembl" id="ENSHHUP00000082388.1"/>
    </source>
</evidence>
<sequence>MSKAYCRRVRLTLSPSLSDDRQGRGHKGSRKKGGVKRKKRAADGEVGGGEQEGASPEVEIDRELDRELENKSRQHNLTTVNVRNIIHEVITNEHVVAMMKAAINETEAVPVFVSVNHCISMSK</sequence>
<evidence type="ECO:0000256" key="2">
    <source>
        <dbReference type="ARBA" id="ARBA00023163"/>
    </source>
</evidence>
<keyword evidence="2" id="KW-0804">Transcription</keyword>
<reference evidence="5" key="3">
    <citation type="submission" date="2025-09" db="UniProtKB">
        <authorList>
            <consortium name="Ensembl"/>
        </authorList>
    </citation>
    <scope>IDENTIFICATION</scope>
</reference>
<keyword evidence="3" id="KW-0539">Nucleus</keyword>
<evidence type="ECO:0000313" key="6">
    <source>
        <dbReference type="Proteomes" id="UP000314982"/>
    </source>
</evidence>
<dbReference type="AlphaFoldDB" id="A0A4W5R8Q4"/>
<dbReference type="PANTHER" id="PTHR16088">
    <property type="entry name" value="YY1 ASSOCIATED PROTEIN-RELATED"/>
    <property type="match status" value="1"/>
</dbReference>
<dbReference type="PANTHER" id="PTHR16088:SF3">
    <property type="entry name" value="GON-4-LIKE PROTEIN"/>
    <property type="match status" value="1"/>
</dbReference>
<organism evidence="5 6">
    <name type="scientific">Hucho hucho</name>
    <name type="common">huchen</name>
    <dbReference type="NCBI Taxonomy" id="62062"/>
    <lineage>
        <taxon>Eukaryota</taxon>
        <taxon>Metazoa</taxon>
        <taxon>Chordata</taxon>
        <taxon>Craniata</taxon>
        <taxon>Vertebrata</taxon>
        <taxon>Euteleostomi</taxon>
        <taxon>Actinopterygii</taxon>
        <taxon>Neopterygii</taxon>
        <taxon>Teleostei</taxon>
        <taxon>Protacanthopterygii</taxon>
        <taxon>Salmoniformes</taxon>
        <taxon>Salmonidae</taxon>
        <taxon>Salmoninae</taxon>
        <taxon>Hucho</taxon>
    </lineage>
</organism>
<evidence type="ECO:0000256" key="3">
    <source>
        <dbReference type="ARBA" id="ARBA00023242"/>
    </source>
</evidence>
<name>A0A4W5R8Q4_9TELE</name>
<feature type="region of interest" description="Disordered" evidence="4">
    <location>
        <begin position="1"/>
        <end position="60"/>
    </location>
</feature>
<dbReference type="GO" id="GO:0005634">
    <property type="term" value="C:nucleus"/>
    <property type="evidence" value="ECO:0007669"/>
    <property type="project" value="TreeGrafter"/>
</dbReference>
<keyword evidence="6" id="KW-1185">Reference proteome</keyword>
<dbReference type="GeneTree" id="ENSGT00940000164105"/>
<dbReference type="Proteomes" id="UP000314982">
    <property type="component" value="Unassembled WGS sequence"/>
</dbReference>
<feature type="compositionally biased region" description="Basic residues" evidence="4">
    <location>
        <begin position="24"/>
        <end position="40"/>
    </location>
</feature>
<protein>
    <submittedName>
        <fullName evidence="5">Uncharacterized protein</fullName>
    </submittedName>
</protein>
<dbReference type="InterPro" id="IPR052435">
    <property type="entry name" value="YY1-Transcr_Regul"/>
</dbReference>
<dbReference type="STRING" id="62062.ENSHHUP00000082388"/>
<evidence type="ECO:0000256" key="4">
    <source>
        <dbReference type="SAM" id="MobiDB-lite"/>
    </source>
</evidence>
<dbReference type="GO" id="GO:0003712">
    <property type="term" value="F:transcription coregulator activity"/>
    <property type="evidence" value="ECO:0007669"/>
    <property type="project" value="TreeGrafter"/>
</dbReference>
<keyword evidence="1" id="KW-0805">Transcription regulation</keyword>
<proteinExistence type="predicted"/>
<reference evidence="5" key="2">
    <citation type="submission" date="2025-08" db="UniProtKB">
        <authorList>
            <consortium name="Ensembl"/>
        </authorList>
    </citation>
    <scope>IDENTIFICATION</scope>
</reference>
<dbReference type="Ensembl" id="ENSHHUT00000084992.1">
    <property type="protein sequence ID" value="ENSHHUP00000082388.1"/>
    <property type="gene ID" value="ENSHHUG00000047880.1"/>
</dbReference>